<gene>
    <name evidence="1" type="ORF">L596_005048</name>
</gene>
<dbReference type="EMBL" id="AZBU02000001">
    <property type="protein sequence ID" value="TMS38287.1"/>
    <property type="molecule type" value="Genomic_DNA"/>
</dbReference>
<comment type="caution">
    <text evidence="1">The sequence shown here is derived from an EMBL/GenBank/DDBJ whole genome shotgun (WGS) entry which is preliminary data.</text>
</comment>
<dbReference type="AlphaFoldDB" id="A0A4U8V1B3"/>
<evidence type="ECO:0000313" key="1">
    <source>
        <dbReference type="EMBL" id="TMS38287.1"/>
    </source>
</evidence>
<proteinExistence type="predicted"/>
<evidence type="ECO:0000313" key="2">
    <source>
        <dbReference type="Proteomes" id="UP000298663"/>
    </source>
</evidence>
<name>A0A4U8V1B3_STECR</name>
<dbReference type="Proteomes" id="UP000298663">
    <property type="component" value="Chromosome X"/>
</dbReference>
<reference evidence="1 2" key="2">
    <citation type="journal article" date="2019" name="G3 (Bethesda)">
        <title>Hybrid Assembly of the Genome of the Entomopathogenic Nematode Steinernema carpocapsae Identifies the X-Chromosome.</title>
        <authorList>
            <person name="Serra L."/>
            <person name="Macchietto M."/>
            <person name="Macias-Munoz A."/>
            <person name="McGill C.J."/>
            <person name="Rodriguez I.M."/>
            <person name="Rodriguez B."/>
            <person name="Murad R."/>
            <person name="Mortazavi A."/>
        </authorList>
    </citation>
    <scope>NUCLEOTIDE SEQUENCE [LARGE SCALE GENOMIC DNA]</scope>
    <source>
        <strain evidence="1 2">ALL</strain>
    </source>
</reference>
<reference evidence="1 2" key="1">
    <citation type="journal article" date="2015" name="Genome Biol.">
        <title>Comparative genomics of Steinernema reveals deeply conserved gene regulatory networks.</title>
        <authorList>
            <person name="Dillman A.R."/>
            <person name="Macchietto M."/>
            <person name="Porter C.F."/>
            <person name="Rogers A."/>
            <person name="Williams B."/>
            <person name="Antoshechkin I."/>
            <person name="Lee M.M."/>
            <person name="Goodwin Z."/>
            <person name="Lu X."/>
            <person name="Lewis E.E."/>
            <person name="Goodrich-Blair H."/>
            <person name="Stock S.P."/>
            <person name="Adams B.J."/>
            <person name="Sternberg P.W."/>
            <person name="Mortazavi A."/>
        </authorList>
    </citation>
    <scope>NUCLEOTIDE SEQUENCE [LARGE SCALE GENOMIC DNA]</scope>
    <source>
        <strain evidence="1 2">ALL</strain>
    </source>
</reference>
<sequence length="69" mass="8081">MHIQKPRDGMRPIIVCALVGLVPWRNNEISDRYYLVELSVFQTCPEYEYTPSFRNVFEPALPTLRLIIA</sequence>
<accession>A0A4U8V1B3</accession>
<dbReference type="EMBL" id="CM016762">
    <property type="protein sequence ID" value="TMS38287.1"/>
    <property type="molecule type" value="Genomic_DNA"/>
</dbReference>
<keyword evidence="2" id="KW-1185">Reference proteome</keyword>
<protein>
    <submittedName>
        <fullName evidence="1">Uncharacterized protein</fullName>
    </submittedName>
</protein>
<organism evidence="1 2">
    <name type="scientific">Steinernema carpocapsae</name>
    <name type="common">Entomopathogenic nematode</name>
    <dbReference type="NCBI Taxonomy" id="34508"/>
    <lineage>
        <taxon>Eukaryota</taxon>
        <taxon>Metazoa</taxon>
        <taxon>Ecdysozoa</taxon>
        <taxon>Nematoda</taxon>
        <taxon>Chromadorea</taxon>
        <taxon>Rhabditida</taxon>
        <taxon>Tylenchina</taxon>
        <taxon>Panagrolaimomorpha</taxon>
        <taxon>Strongyloidoidea</taxon>
        <taxon>Steinernematidae</taxon>
        <taxon>Steinernema</taxon>
    </lineage>
</organism>